<dbReference type="Proteomes" id="UP000198949">
    <property type="component" value="Unassembled WGS sequence"/>
</dbReference>
<evidence type="ECO:0000313" key="2">
    <source>
        <dbReference type="Proteomes" id="UP000198949"/>
    </source>
</evidence>
<dbReference type="GO" id="GO:0016740">
    <property type="term" value="F:transferase activity"/>
    <property type="evidence" value="ECO:0007669"/>
    <property type="project" value="UniProtKB-KW"/>
</dbReference>
<dbReference type="STRING" id="58114.SAMN05216270_101249"/>
<accession>A0A1G6R3S3</accession>
<dbReference type="InterPro" id="IPR052523">
    <property type="entry name" value="Trichothecene_AcTrans"/>
</dbReference>
<keyword evidence="2" id="KW-1185">Reference proteome</keyword>
<organism evidence="1 2">
    <name type="scientific">Glycomyces harbinensis</name>
    <dbReference type="NCBI Taxonomy" id="58114"/>
    <lineage>
        <taxon>Bacteria</taxon>
        <taxon>Bacillati</taxon>
        <taxon>Actinomycetota</taxon>
        <taxon>Actinomycetes</taxon>
        <taxon>Glycomycetales</taxon>
        <taxon>Glycomycetaceae</taxon>
        <taxon>Glycomyces</taxon>
    </lineage>
</organism>
<dbReference type="RefSeq" id="WP_091027324.1">
    <property type="nucleotide sequence ID" value="NZ_FNAD01000001.1"/>
</dbReference>
<gene>
    <name evidence="1" type="ORF">SAMN05216270_101249</name>
</gene>
<dbReference type="EMBL" id="FNAD01000001">
    <property type="protein sequence ID" value="SDC98657.1"/>
    <property type="molecule type" value="Genomic_DNA"/>
</dbReference>
<name>A0A1G6R3S3_9ACTN</name>
<dbReference type="PANTHER" id="PTHR42791:SF1">
    <property type="entry name" value="N-ACETYLTRANSFERASE DOMAIN-CONTAINING PROTEIN"/>
    <property type="match status" value="1"/>
</dbReference>
<sequence>MAASSEVAAMLTEAFLDLPTAQWLVADVDERRKAVLGQFEILTAHAEAHGGIATAGDLDGAVVWFDHTTPPAPIPDYDERLRAACGEHTSRFAHLDKLMEHHHPSEPHVYVALVGVRRERRGEGLATAMLDEVHAGLDRARTSAYLEAVSPETAALYGSLGYRTHARPFHLEKGGPALYPMWRHPAR</sequence>
<keyword evidence="1" id="KW-0808">Transferase</keyword>
<dbReference type="Gene3D" id="3.40.630.30">
    <property type="match status" value="1"/>
</dbReference>
<dbReference type="InterPro" id="IPR016181">
    <property type="entry name" value="Acyl_CoA_acyltransferase"/>
</dbReference>
<dbReference type="SUPFAM" id="SSF55729">
    <property type="entry name" value="Acyl-CoA N-acyltransferases (Nat)"/>
    <property type="match status" value="1"/>
</dbReference>
<dbReference type="OrthoDB" id="7057833at2"/>
<evidence type="ECO:0000313" key="1">
    <source>
        <dbReference type="EMBL" id="SDC98657.1"/>
    </source>
</evidence>
<reference evidence="2" key="1">
    <citation type="submission" date="2016-10" db="EMBL/GenBank/DDBJ databases">
        <authorList>
            <person name="Varghese N."/>
            <person name="Submissions S."/>
        </authorList>
    </citation>
    <scope>NUCLEOTIDE SEQUENCE [LARGE SCALE GENOMIC DNA]</scope>
    <source>
        <strain evidence="2">CGMCC 4.3516</strain>
    </source>
</reference>
<dbReference type="PANTHER" id="PTHR42791">
    <property type="entry name" value="GNAT FAMILY ACETYLTRANSFERASE"/>
    <property type="match status" value="1"/>
</dbReference>
<proteinExistence type="predicted"/>
<protein>
    <submittedName>
        <fullName evidence="1">Acetyltransferase (GNAT) family protein</fullName>
    </submittedName>
</protein>
<dbReference type="AlphaFoldDB" id="A0A1G6R3S3"/>